<dbReference type="WBParaSite" id="TREG1_114750.1">
    <property type="protein sequence ID" value="TREG1_114750.1"/>
    <property type="gene ID" value="TREG1_114750"/>
</dbReference>
<evidence type="ECO:0000256" key="1">
    <source>
        <dbReference type="ARBA" id="ARBA00004496"/>
    </source>
</evidence>
<organism evidence="10 11">
    <name type="scientific">Trichobilharzia regenti</name>
    <name type="common">Nasal bird schistosome</name>
    <dbReference type="NCBI Taxonomy" id="157069"/>
    <lineage>
        <taxon>Eukaryota</taxon>
        <taxon>Metazoa</taxon>
        <taxon>Spiralia</taxon>
        <taxon>Lophotrochozoa</taxon>
        <taxon>Platyhelminthes</taxon>
        <taxon>Trematoda</taxon>
        <taxon>Digenea</taxon>
        <taxon>Strigeidida</taxon>
        <taxon>Schistosomatoidea</taxon>
        <taxon>Schistosomatidae</taxon>
        <taxon>Trichobilharzia</taxon>
    </lineage>
</organism>
<keyword evidence="5" id="KW-0489">Methyltransferase</keyword>
<protein>
    <recommendedName>
        <fullName evidence="3">protein-L-isoaspartate(D-aspartate) O-methyltransferase</fullName>
        <ecNumber evidence="3">2.1.1.77</ecNumber>
    </recommendedName>
</protein>
<keyword evidence="6" id="KW-0808">Transferase</keyword>
<evidence type="ECO:0000313" key="11">
    <source>
        <dbReference type="WBParaSite" id="TREG1_114750.1"/>
    </source>
</evidence>
<evidence type="ECO:0000256" key="7">
    <source>
        <dbReference type="ARBA" id="ARBA00022691"/>
    </source>
</evidence>
<evidence type="ECO:0000256" key="5">
    <source>
        <dbReference type="ARBA" id="ARBA00022603"/>
    </source>
</evidence>
<evidence type="ECO:0000256" key="2">
    <source>
        <dbReference type="ARBA" id="ARBA00005369"/>
    </source>
</evidence>
<proteinExistence type="inferred from homology"/>
<dbReference type="PANTHER" id="PTHR11579:SF0">
    <property type="entry name" value="PROTEIN-L-ISOASPARTATE(D-ASPARTATE) O-METHYLTRANSFERASE"/>
    <property type="match status" value="1"/>
</dbReference>
<dbReference type="GO" id="GO:0032259">
    <property type="term" value="P:methylation"/>
    <property type="evidence" value="ECO:0007669"/>
    <property type="project" value="UniProtKB-KW"/>
</dbReference>
<reference evidence="11" key="2">
    <citation type="submission" date="2023-11" db="UniProtKB">
        <authorList>
            <consortium name="WormBaseParasite"/>
        </authorList>
    </citation>
    <scope>IDENTIFICATION</scope>
</reference>
<dbReference type="AlphaFoldDB" id="A0AA85J095"/>
<dbReference type="InterPro" id="IPR000682">
    <property type="entry name" value="PCMT"/>
</dbReference>
<feature type="signal peptide" evidence="9">
    <location>
        <begin position="1"/>
        <end position="25"/>
    </location>
</feature>
<evidence type="ECO:0000256" key="4">
    <source>
        <dbReference type="ARBA" id="ARBA00022490"/>
    </source>
</evidence>
<dbReference type="Pfam" id="PF01135">
    <property type="entry name" value="PCMT"/>
    <property type="match status" value="1"/>
</dbReference>
<name>A0AA85J095_TRIRE</name>
<dbReference type="PANTHER" id="PTHR11579">
    <property type="entry name" value="PROTEIN-L-ISOASPARTATE O-METHYLTRANSFERASE"/>
    <property type="match status" value="1"/>
</dbReference>
<comment type="similarity">
    <text evidence="2">Belongs to the methyltransferase superfamily. L-isoaspartyl/D-aspartyl protein methyltransferase family.</text>
</comment>
<sequence length="279" mass="31511">MALAKNHRNFLEITIILHFLSCATACQSDGKQHLQMIKNLEEGGFLKSESVRTVMKNVDRRCFVATDTYENRSKSIDIGRTPNSVIFPAPYIHASILAALRGTIRAGSVILVIEQGTGYMTACLALMAGEKSVTVSSLHDNQLRTHATTNIKNWLKDEKIDNTYHLEVGKQIKLITDDALNKMLLNTRYNAIYIRSTHGSDVYQLQMQLTRGGRLVCLQGADKGEQQLYQIDLLYTGKFQRTNLAEFKNFEPDYSQTTSEEITPPRHTQHAPSNQRCEM</sequence>
<evidence type="ECO:0000256" key="8">
    <source>
        <dbReference type="SAM" id="MobiDB-lite"/>
    </source>
</evidence>
<evidence type="ECO:0000256" key="9">
    <source>
        <dbReference type="SAM" id="SignalP"/>
    </source>
</evidence>
<comment type="subcellular location">
    <subcellularLocation>
        <location evidence="1">Cytoplasm</location>
    </subcellularLocation>
</comment>
<feature type="compositionally biased region" description="Polar residues" evidence="8">
    <location>
        <begin position="270"/>
        <end position="279"/>
    </location>
</feature>
<dbReference type="Proteomes" id="UP000050795">
    <property type="component" value="Unassembled WGS sequence"/>
</dbReference>
<keyword evidence="9" id="KW-0732">Signal</keyword>
<keyword evidence="7" id="KW-0949">S-adenosyl-L-methionine</keyword>
<keyword evidence="10" id="KW-1185">Reference proteome</keyword>
<dbReference type="Gene3D" id="3.40.50.150">
    <property type="entry name" value="Vaccinia Virus protein VP39"/>
    <property type="match status" value="1"/>
</dbReference>
<dbReference type="GO" id="GO:0005737">
    <property type="term" value="C:cytoplasm"/>
    <property type="evidence" value="ECO:0007669"/>
    <property type="project" value="UniProtKB-SubCell"/>
</dbReference>
<feature type="region of interest" description="Disordered" evidence="8">
    <location>
        <begin position="253"/>
        <end position="279"/>
    </location>
</feature>
<evidence type="ECO:0000313" key="10">
    <source>
        <dbReference type="Proteomes" id="UP000050795"/>
    </source>
</evidence>
<dbReference type="SUPFAM" id="SSF53335">
    <property type="entry name" value="S-adenosyl-L-methionine-dependent methyltransferases"/>
    <property type="match status" value="1"/>
</dbReference>
<dbReference type="InterPro" id="IPR029063">
    <property type="entry name" value="SAM-dependent_MTases_sf"/>
</dbReference>
<feature type="chain" id="PRO_5041647526" description="protein-L-isoaspartate(D-aspartate) O-methyltransferase" evidence="9">
    <location>
        <begin position="26"/>
        <end position="279"/>
    </location>
</feature>
<reference evidence="10" key="1">
    <citation type="submission" date="2022-06" db="EMBL/GenBank/DDBJ databases">
        <authorList>
            <person name="Berger JAMES D."/>
            <person name="Berger JAMES D."/>
        </authorList>
    </citation>
    <scope>NUCLEOTIDE SEQUENCE [LARGE SCALE GENOMIC DNA]</scope>
</reference>
<dbReference type="GO" id="GO:0004719">
    <property type="term" value="F:protein-L-isoaspartate (D-aspartate) O-methyltransferase activity"/>
    <property type="evidence" value="ECO:0007669"/>
    <property type="project" value="UniProtKB-EC"/>
</dbReference>
<evidence type="ECO:0000256" key="6">
    <source>
        <dbReference type="ARBA" id="ARBA00022679"/>
    </source>
</evidence>
<accession>A0AA85J095</accession>
<dbReference type="EC" id="2.1.1.77" evidence="3"/>
<evidence type="ECO:0000256" key="3">
    <source>
        <dbReference type="ARBA" id="ARBA00011890"/>
    </source>
</evidence>
<keyword evidence="4" id="KW-0963">Cytoplasm</keyword>